<sequence length="192" mass="20441">MKNLLKSAAFAATLLAASVSPVAVQAQTLPPAVIIVVNMDQVFNSSAAGKQAQAELKAKIDAMQARANTLRTQFGAEEEALAKSQPAPTNTAARPAWEAKVRDFQSRQQTAQTELSNREKEFQASRTYVLKQITDASNPIISTLMRERGASIAMPEGATLQHAASIDVTNDLVARLDKALPRVSTTAPAGAK</sequence>
<dbReference type="SUPFAM" id="SSF111384">
    <property type="entry name" value="OmpH-like"/>
    <property type="match status" value="1"/>
</dbReference>
<evidence type="ECO:0000313" key="5">
    <source>
        <dbReference type="Proteomes" id="UP000297737"/>
    </source>
</evidence>
<evidence type="ECO:0000256" key="1">
    <source>
        <dbReference type="ARBA" id="ARBA00009091"/>
    </source>
</evidence>
<dbReference type="EMBL" id="SIHO01000001">
    <property type="protein sequence ID" value="TFU06249.1"/>
    <property type="molecule type" value="Genomic_DNA"/>
</dbReference>
<dbReference type="Pfam" id="PF03938">
    <property type="entry name" value="OmpH"/>
    <property type="match status" value="1"/>
</dbReference>
<comment type="similarity">
    <text evidence="1">Belongs to the Skp family.</text>
</comment>
<evidence type="ECO:0000256" key="2">
    <source>
        <dbReference type="ARBA" id="ARBA00022729"/>
    </source>
</evidence>
<feature type="chain" id="PRO_5021298888" evidence="3">
    <location>
        <begin position="27"/>
        <end position="192"/>
    </location>
</feature>
<dbReference type="GO" id="GO:0005829">
    <property type="term" value="C:cytosol"/>
    <property type="evidence" value="ECO:0007669"/>
    <property type="project" value="TreeGrafter"/>
</dbReference>
<dbReference type="InterPro" id="IPR024930">
    <property type="entry name" value="Skp_dom_sf"/>
</dbReference>
<dbReference type="OrthoDB" id="7427936at2"/>
<dbReference type="PANTHER" id="PTHR35089:SF1">
    <property type="entry name" value="CHAPERONE PROTEIN SKP"/>
    <property type="match status" value="1"/>
</dbReference>
<dbReference type="GO" id="GO:0051082">
    <property type="term" value="F:unfolded protein binding"/>
    <property type="evidence" value="ECO:0007669"/>
    <property type="project" value="InterPro"/>
</dbReference>
<dbReference type="Gene3D" id="3.30.910.20">
    <property type="entry name" value="Skp domain"/>
    <property type="match status" value="1"/>
</dbReference>
<accession>A0A4Y9ESR1</accession>
<dbReference type="PANTHER" id="PTHR35089">
    <property type="entry name" value="CHAPERONE PROTEIN SKP"/>
    <property type="match status" value="1"/>
</dbReference>
<keyword evidence="2 3" id="KW-0732">Signal</keyword>
<reference evidence="4 5" key="1">
    <citation type="submission" date="2019-02" db="EMBL/GenBank/DDBJ databases">
        <title>Polymorphobacter sp. isolated from the lake at the Tibet of China.</title>
        <authorList>
            <person name="Li A."/>
        </authorList>
    </citation>
    <scope>NUCLEOTIDE SEQUENCE [LARGE SCALE GENOMIC DNA]</scope>
    <source>
        <strain evidence="4 5">DJ1R-1</strain>
    </source>
</reference>
<evidence type="ECO:0000313" key="4">
    <source>
        <dbReference type="EMBL" id="TFU06249.1"/>
    </source>
</evidence>
<evidence type="ECO:0000256" key="3">
    <source>
        <dbReference type="SAM" id="SignalP"/>
    </source>
</evidence>
<dbReference type="RefSeq" id="WP_135244971.1">
    <property type="nucleotide sequence ID" value="NZ_SIHO01000001.1"/>
</dbReference>
<dbReference type="InterPro" id="IPR005632">
    <property type="entry name" value="Chaperone_Skp"/>
</dbReference>
<gene>
    <name evidence="4" type="ORF">EUV02_04390</name>
</gene>
<keyword evidence="5" id="KW-1185">Reference proteome</keyword>
<dbReference type="AlphaFoldDB" id="A0A4Y9ESR1"/>
<protein>
    <submittedName>
        <fullName evidence="4">OmpH family outer membrane protein</fullName>
    </submittedName>
</protein>
<feature type="signal peptide" evidence="3">
    <location>
        <begin position="1"/>
        <end position="26"/>
    </location>
</feature>
<name>A0A4Y9ESR1_9SPHN</name>
<dbReference type="GO" id="GO:0050821">
    <property type="term" value="P:protein stabilization"/>
    <property type="evidence" value="ECO:0007669"/>
    <property type="project" value="TreeGrafter"/>
</dbReference>
<organism evidence="4 5">
    <name type="scientific">Glacieibacterium arshaanense</name>
    <dbReference type="NCBI Taxonomy" id="2511025"/>
    <lineage>
        <taxon>Bacteria</taxon>
        <taxon>Pseudomonadati</taxon>
        <taxon>Pseudomonadota</taxon>
        <taxon>Alphaproteobacteria</taxon>
        <taxon>Sphingomonadales</taxon>
        <taxon>Sphingosinicellaceae</taxon>
        <taxon>Glacieibacterium</taxon>
    </lineage>
</organism>
<dbReference type="SMART" id="SM00935">
    <property type="entry name" value="OmpH"/>
    <property type="match status" value="1"/>
</dbReference>
<proteinExistence type="inferred from homology"/>
<comment type="caution">
    <text evidence="4">The sequence shown here is derived from an EMBL/GenBank/DDBJ whole genome shotgun (WGS) entry which is preliminary data.</text>
</comment>
<dbReference type="Proteomes" id="UP000297737">
    <property type="component" value="Unassembled WGS sequence"/>
</dbReference>